<feature type="domain" description="Luciferase-like" evidence="5">
    <location>
        <begin position="11"/>
        <end position="213"/>
    </location>
</feature>
<proteinExistence type="predicted"/>
<evidence type="ECO:0000256" key="2">
    <source>
        <dbReference type="ARBA" id="ARBA00022643"/>
    </source>
</evidence>
<dbReference type="PANTHER" id="PTHR42847:SF8">
    <property type="entry name" value="CONSERVED PROTEIN"/>
    <property type="match status" value="1"/>
</dbReference>
<keyword evidence="1" id="KW-0285">Flavoprotein</keyword>
<reference evidence="7" key="1">
    <citation type="journal article" date="2019" name="Int. J. Syst. Evol. Microbiol.">
        <title>The Global Catalogue of Microorganisms (GCM) 10K type strain sequencing project: providing services to taxonomists for standard genome sequencing and annotation.</title>
        <authorList>
            <consortium name="The Broad Institute Genomics Platform"/>
            <consortium name="The Broad Institute Genome Sequencing Center for Infectious Disease"/>
            <person name="Wu L."/>
            <person name="Ma J."/>
        </authorList>
    </citation>
    <scope>NUCLEOTIDE SEQUENCE [LARGE SCALE GENOMIC DNA]</scope>
    <source>
        <strain evidence="7">CCUG 56401</strain>
    </source>
</reference>
<dbReference type="NCBIfam" id="TIGR03856">
    <property type="entry name" value="F420_MSMEG_2906"/>
    <property type="match status" value="1"/>
</dbReference>
<dbReference type="Pfam" id="PF00296">
    <property type="entry name" value="Bac_luciferase"/>
    <property type="match status" value="1"/>
</dbReference>
<evidence type="ECO:0000256" key="3">
    <source>
        <dbReference type="ARBA" id="ARBA00023002"/>
    </source>
</evidence>
<comment type="caution">
    <text evidence="6">The sequence shown here is derived from an EMBL/GenBank/DDBJ whole genome shotgun (WGS) entry which is preliminary data.</text>
</comment>
<dbReference type="EMBL" id="JBHTIW010000024">
    <property type="protein sequence ID" value="MFD0922714.1"/>
    <property type="molecule type" value="Genomic_DNA"/>
</dbReference>
<dbReference type="InterPro" id="IPR011251">
    <property type="entry name" value="Luciferase-like_dom"/>
</dbReference>
<dbReference type="SUPFAM" id="SSF51679">
    <property type="entry name" value="Bacterial luciferase-like"/>
    <property type="match status" value="1"/>
</dbReference>
<evidence type="ECO:0000256" key="1">
    <source>
        <dbReference type="ARBA" id="ARBA00022630"/>
    </source>
</evidence>
<evidence type="ECO:0000313" key="6">
    <source>
        <dbReference type="EMBL" id="MFD0922714.1"/>
    </source>
</evidence>
<gene>
    <name evidence="6" type="ORF">ACFQ16_23455</name>
</gene>
<dbReference type="InterPro" id="IPR050172">
    <property type="entry name" value="SsuD_RutA_monooxygenase"/>
</dbReference>
<dbReference type="RefSeq" id="WP_345601526.1">
    <property type="nucleotide sequence ID" value="NZ_BAABLT010000035.1"/>
</dbReference>
<keyword evidence="7" id="KW-1185">Reference proteome</keyword>
<keyword evidence="4" id="KW-0503">Monooxygenase</keyword>
<dbReference type="Proteomes" id="UP001597018">
    <property type="component" value="Unassembled WGS sequence"/>
</dbReference>
<protein>
    <submittedName>
        <fullName evidence="6">LLM class F420-dependent oxidoreductase</fullName>
    </submittedName>
</protein>
<evidence type="ECO:0000313" key="7">
    <source>
        <dbReference type="Proteomes" id="UP001597018"/>
    </source>
</evidence>
<accession>A0ABW3FXU5</accession>
<keyword evidence="2" id="KW-0288">FMN</keyword>
<keyword evidence="3" id="KW-0560">Oxidoreductase</keyword>
<dbReference type="PANTHER" id="PTHR42847">
    <property type="entry name" value="ALKANESULFONATE MONOOXYGENASE"/>
    <property type="match status" value="1"/>
</dbReference>
<dbReference type="CDD" id="cd01097">
    <property type="entry name" value="Tetrahydromethanopterin_reductase"/>
    <property type="match status" value="1"/>
</dbReference>
<name>A0ABW3FXU5_9PSEU</name>
<dbReference type="InterPro" id="IPR022480">
    <property type="entry name" value="F420_MSMEG2906"/>
</dbReference>
<evidence type="ECO:0000256" key="4">
    <source>
        <dbReference type="ARBA" id="ARBA00023033"/>
    </source>
</evidence>
<dbReference type="Gene3D" id="3.20.20.30">
    <property type="entry name" value="Luciferase-like domain"/>
    <property type="match status" value="1"/>
</dbReference>
<organism evidence="6 7">
    <name type="scientific">Saccharopolyspora rosea</name>
    <dbReference type="NCBI Taxonomy" id="524884"/>
    <lineage>
        <taxon>Bacteria</taxon>
        <taxon>Bacillati</taxon>
        <taxon>Actinomycetota</taxon>
        <taxon>Actinomycetes</taxon>
        <taxon>Pseudonocardiales</taxon>
        <taxon>Pseudonocardiaceae</taxon>
        <taxon>Saccharopolyspora</taxon>
    </lineage>
</organism>
<sequence>MRADRSFDVGVWLAPQHTTVDRLRDAWRAADAEGVDSLWLWDHFFPLTGDPDGTHFEAWTLLAAMAADTRTATIGPLVTNYEFRNPDLLADMARTVDHLCGGRLVLGLGAGWVERDCAEYGYRFRPAPERVAGLEDAVRRVRARLDVLNPPPRGDLPLLIGGDGRRILLRLVAQHADRWNTMAWKFVESSRHLDAWCARVGRDPGTLRRSAFITEPDQLDLLDDLLRAGADEVVVQLRDPFDMAPVRTLLARSRRATA</sequence>
<dbReference type="InterPro" id="IPR036661">
    <property type="entry name" value="Luciferase-like_sf"/>
</dbReference>
<evidence type="ECO:0000259" key="5">
    <source>
        <dbReference type="Pfam" id="PF00296"/>
    </source>
</evidence>